<reference evidence="2 3" key="1">
    <citation type="journal article" date="2022" name="Allergy">
        <title>Genome assembly and annotation of Periplaneta americana reveal a comprehensive cockroach allergen profile.</title>
        <authorList>
            <person name="Wang L."/>
            <person name="Xiong Q."/>
            <person name="Saelim N."/>
            <person name="Wang L."/>
            <person name="Nong W."/>
            <person name="Wan A.T."/>
            <person name="Shi M."/>
            <person name="Liu X."/>
            <person name="Cao Q."/>
            <person name="Hui J.H.L."/>
            <person name="Sookrung N."/>
            <person name="Leung T.F."/>
            <person name="Tungtrongchitr A."/>
            <person name="Tsui S.K.W."/>
        </authorList>
    </citation>
    <scope>NUCLEOTIDE SEQUENCE [LARGE SCALE GENOMIC DNA]</scope>
    <source>
        <strain evidence="2">PWHHKU_190912</strain>
    </source>
</reference>
<proteinExistence type="predicted"/>
<dbReference type="Proteomes" id="UP001148838">
    <property type="component" value="Unassembled WGS sequence"/>
</dbReference>
<keyword evidence="3" id="KW-1185">Reference proteome</keyword>
<protein>
    <submittedName>
        <fullName evidence="2">Uncharacterized protein</fullName>
    </submittedName>
</protein>
<comment type="caution">
    <text evidence="2">The sequence shown here is derived from an EMBL/GenBank/DDBJ whole genome shotgun (WGS) entry which is preliminary data.</text>
</comment>
<evidence type="ECO:0000313" key="3">
    <source>
        <dbReference type="Proteomes" id="UP001148838"/>
    </source>
</evidence>
<gene>
    <name evidence="2" type="ORF">ANN_08251</name>
</gene>
<organism evidence="2 3">
    <name type="scientific">Periplaneta americana</name>
    <name type="common">American cockroach</name>
    <name type="synonym">Blatta americana</name>
    <dbReference type="NCBI Taxonomy" id="6978"/>
    <lineage>
        <taxon>Eukaryota</taxon>
        <taxon>Metazoa</taxon>
        <taxon>Ecdysozoa</taxon>
        <taxon>Arthropoda</taxon>
        <taxon>Hexapoda</taxon>
        <taxon>Insecta</taxon>
        <taxon>Pterygota</taxon>
        <taxon>Neoptera</taxon>
        <taxon>Polyneoptera</taxon>
        <taxon>Dictyoptera</taxon>
        <taxon>Blattodea</taxon>
        <taxon>Blattoidea</taxon>
        <taxon>Blattidae</taxon>
        <taxon>Blattinae</taxon>
        <taxon>Periplaneta</taxon>
    </lineage>
</organism>
<name>A0ABQ8T0W9_PERAM</name>
<feature type="region of interest" description="Disordered" evidence="1">
    <location>
        <begin position="131"/>
        <end position="264"/>
    </location>
</feature>
<evidence type="ECO:0000256" key="1">
    <source>
        <dbReference type="SAM" id="MobiDB-lite"/>
    </source>
</evidence>
<sequence>MDSELEQRANVKFFEKSATLNHLMLKQAYGNEANLKKRKLPARWVTHCLTAEQKQKHLDISNLLTGSSPKRVVQRETVLRSSGPGQDSSYVSVGFTILITRLRMGSDYQELRQDATSASVGFTNAIQRTWRGEERGRGEEEGEGGRERERRGEERREGEGERGERGGERERERGEEERGGEREKRREREREREEREREERRGEREGEERGEERREGEEKRREEKRREEKRREEKRREEKRREEKRREEKRREEKRREEKRREERLRPCGWRERTLSPSFHPFLAQFCNPDLELGAVSDI</sequence>
<accession>A0ABQ8T0W9</accession>
<evidence type="ECO:0000313" key="2">
    <source>
        <dbReference type="EMBL" id="KAJ4440114.1"/>
    </source>
</evidence>
<dbReference type="EMBL" id="JAJSOF020000017">
    <property type="protein sequence ID" value="KAJ4440114.1"/>
    <property type="molecule type" value="Genomic_DNA"/>
</dbReference>